<name>A0AAJ5URL8_9BACI</name>
<dbReference type="RefSeq" id="WP_274793297.1">
    <property type="nucleotide sequence ID" value="NZ_CP113527.1"/>
</dbReference>
<feature type="coiled-coil region" evidence="1">
    <location>
        <begin position="80"/>
        <end position="121"/>
    </location>
</feature>
<sequence length="234" mass="26604">MKSSKFEFPTKKDMTYWILIIVVLLVCVSVWKTEDSASLAGDLSLGGTLLSIFLAIIAIIFSFIQSSDANSHNKEMIGKMDSLTNSLKYLNDLNNEKNQEIEQKNSDLNELKSMITEIADEVKKGGQQAQNDQLDNNKWAMLVRKIEETQKNVSSSNLGVQITVSGPRALYNFLLKHFQKDEYVPLKTLRTMLKETYNLNNNSDELLEDLETLQNENKITISNKSKDEAFIQIK</sequence>
<gene>
    <name evidence="3" type="ORF">OU989_12125</name>
</gene>
<evidence type="ECO:0000256" key="2">
    <source>
        <dbReference type="SAM" id="Phobius"/>
    </source>
</evidence>
<keyword evidence="1" id="KW-0175">Coiled coil</keyword>
<evidence type="ECO:0000313" key="3">
    <source>
        <dbReference type="EMBL" id="WDV05064.1"/>
    </source>
</evidence>
<dbReference type="KEGG" id="liu:OU989_12125"/>
<organism evidence="3 4">
    <name type="scientific">Lysinibacillus irui</name>
    <dbReference type="NCBI Taxonomy" id="2998077"/>
    <lineage>
        <taxon>Bacteria</taxon>
        <taxon>Bacillati</taxon>
        <taxon>Bacillota</taxon>
        <taxon>Bacilli</taxon>
        <taxon>Bacillales</taxon>
        <taxon>Bacillaceae</taxon>
        <taxon>Lysinibacillus</taxon>
    </lineage>
</organism>
<dbReference type="EMBL" id="CP113527">
    <property type="protein sequence ID" value="WDV05064.1"/>
    <property type="molecule type" value="Genomic_DNA"/>
</dbReference>
<evidence type="ECO:0000256" key="1">
    <source>
        <dbReference type="SAM" id="Coils"/>
    </source>
</evidence>
<keyword evidence="2" id="KW-0472">Membrane</keyword>
<proteinExistence type="predicted"/>
<feature type="transmembrane region" description="Helical" evidence="2">
    <location>
        <begin position="14"/>
        <end position="31"/>
    </location>
</feature>
<protein>
    <submittedName>
        <fullName evidence="3">Uncharacterized protein</fullName>
    </submittedName>
</protein>
<dbReference type="AlphaFoldDB" id="A0AAJ5URL8"/>
<accession>A0AAJ5URL8</accession>
<keyword evidence="2" id="KW-1133">Transmembrane helix</keyword>
<evidence type="ECO:0000313" key="4">
    <source>
        <dbReference type="Proteomes" id="UP001219585"/>
    </source>
</evidence>
<reference evidence="3" key="1">
    <citation type="submission" date="2022-11" db="EMBL/GenBank/DDBJ databases">
        <title>Lysinibacillus irui.</title>
        <authorList>
            <person name="Akintayo S.O."/>
        </authorList>
    </citation>
    <scope>NUCLEOTIDE SEQUENCE</scope>
    <source>
        <strain evidence="3">IRB4-01</strain>
    </source>
</reference>
<feature type="coiled-coil region" evidence="1">
    <location>
        <begin position="196"/>
        <end position="223"/>
    </location>
</feature>
<keyword evidence="2" id="KW-0812">Transmembrane</keyword>
<dbReference type="Proteomes" id="UP001219585">
    <property type="component" value="Chromosome"/>
</dbReference>
<feature type="transmembrane region" description="Helical" evidence="2">
    <location>
        <begin position="43"/>
        <end position="64"/>
    </location>
</feature>